<dbReference type="EMBL" id="JAINUF010000009">
    <property type="protein sequence ID" value="KAJ8350744.1"/>
    <property type="molecule type" value="Genomic_DNA"/>
</dbReference>
<dbReference type="Proteomes" id="UP001152622">
    <property type="component" value="Chromosome 9"/>
</dbReference>
<reference evidence="1" key="1">
    <citation type="journal article" date="2023" name="Science">
        <title>Genome structures resolve the early diversification of teleost fishes.</title>
        <authorList>
            <person name="Parey E."/>
            <person name="Louis A."/>
            <person name="Montfort J."/>
            <person name="Bouchez O."/>
            <person name="Roques C."/>
            <person name="Iampietro C."/>
            <person name="Lluch J."/>
            <person name="Castinel A."/>
            <person name="Donnadieu C."/>
            <person name="Desvignes T."/>
            <person name="Floi Bucao C."/>
            <person name="Jouanno E."/>
            <person name="Wen M."/>
            <person name="Mejri S."/>
            <person name="Dirks R."/>
            <person name="Jansen H."/>
            <person name="Henkel C."/>
            <person name="Chen W.J."/>
            <person name="Zahm M."/>
            <person name="Cabau C."/>
            <person name="Klopp C."/>
            <person name="Thompson A.W."/>
            <person name="Robinson-Rechavi M."/>
            <person name="Braasch I."/>
            <person name="Lecointre G."/>
            <person name="Bobe J."/>
            <person name="Postlethwait J.H."/>
            <person name="Berthelot C."/>
            <person name="Roest Crollius H."/>
            <person name="Guiguen Y."/>
        </authorList>
    </citation>
    <scope>NUCLEOTIDE SEQUENCE</scope>
    <source>
        <strain evidence="1">WJC10195</strain>
    </source>
</reference>
<sequence>MCPLEIFKPFYVTANSTLVGRCGARQLLWVRGQVGRPVEEALSSINSLSFGAALLRSAARVTQLSKFALLTSAPGGRERRGL</sequence>
<organism evidence="1 2">
    <name type="scientific">Synaphobranchus kaupii</name>
    <name type="common">Kaup's arrowtooth eel</name>
    <dbReference type="NCBI Taxonomy" id="118154"/>
    <lineage>
        <taxon>Eukaryota</taxon>
        <taxon>Metazoa</taxon>
        <taxon>Chordata</taxon>
        <taxon>Craniata</taxon>
        <taxon>Vertebrata</taxon>
        <taxon>Euteleostomi</taxon>
        <taxon>Actinopterygii</taxon>
        <taxon>Neopterygii</taxon>
        <taxon>Teleostei</taxon>
        <taxon>Anguilliformes</taxon>
        <taxon>Synaphobranchidae</taxon>
        <taxon>Synaphobranchus</taxon>
    </lineage>
</organism>
<gene>
    <name evidence="1" type="ORF">SKAU_G00258740</name>
</gene>
<protein>
    <submittedName>
        <fullName evidence="1">Uncharacterized protein</fullName>
    </submittedName>
</protein>
<evidence type="ECO:0000313" key="1">
    <source>
        <dbReference type="EMBL" id="KAJ8350744.1"/>
    </source>
</evidence>
<proteinExistence type="predicted"/>
<comment type="caution">
    <text evidence="1">The sequence shown here is derived from an EMBL/GenBank/DDBJ whole genome shotgun (WGS) entry which is preliminary data.</text>
</comment>
<name>A0A9Q1F4A9_SYNKA</name>
<keyword evidence="2" id="KW-1185">Reference proteome</keyword>
<dbReference type="AlphaFoldDB" id="A0A9Q1F4A9"/>
<evidence type="ECO:0000313" key="2">
    <source>
        <dbReference type="Proteomes" id="UP001152622"/>
    </source>
</evidence>
<accession>A0A9Q1F4A9</accession>